<proteinExistence type="predicted"/>
<evidence type="ECO:0000313" key="1">
    <source>
        <dbReference type="EMBL" id="EKM54225.1"/>
    </source>
</evidence>
<dbReference type="OrthoDB" id="539398at2759"/>
<dbReference type="KEGG" id="pco:PHACADRAFT_257924"/>
<dbReference type="HOGENOM" id="CLU_054794_2_1_1"/>
<dbReference type="PANTHER" id="PTHR39336:SF3">
    <property type="entry name" value="PYRIDOXAMINE PHOSPHATE OXIDASE"/>
    <property type="match status" value="1"/>
</dbReference>
<reference evidence="1 2" key="1">
    <citation type="journal article" date="2012" name="BMC Genomics">
        <title>Comparative genomics of the white-rot fungi, Phanerochaete carnosa and P. chrysosporium, to elucidate the genetic basis of the distinct wood types they colonize.</title>
        <authorList>
            <person name="Suzuki H."/>
            <person name="MacDonald J."/>
            <person name="Syed K."/>
            <person name="Salamov A."/>
            <person name="Hori C."/>
            <person name="Aerts A."/>
            <person name="Henrissat B."/>
            <person name="Wiebenga A."/>
            <person name="vanKuyk P.A."/>
            <person name="Barry K."/>
            <person name="Lindquist E."/>
            <person name="LaButti K."/>
            <person name="Lapidus A."/>
            <person name="Lucas S."/>
            <person name="Coutinho P."/>
            <person name="Gong Y."/>
            <person name="Samejima M."/>
            <person name="Mahadevan R."/>
            <person name="Abou-Zaid M."/>
            <person name="de Vries R.P."/>
            <person name="Igarashi K."/>
            <person name="Yadav J.S."/>
            <person name="Grigoriev I.V."/>
            <person name="Master E.R."/>
        </authorList>
    </citation>
    <scope>NUCLEOTIDE SEQUENCE [LARGE SCALE GENOMIC DNA]</scope>
    <source>
        <strain evidence="1 2">HHB-10118-sp</strain>
    </source>
</reference>
<sequence>MGHFYDEIPDDPKLIEWIKEQKIYHVASAPLKGEHVNVSPRAYQSFKLVSRKACWFLDLSGSGNETISHLYEPGNGRITILFQAFQGPPRIVRLYGKGKVFEAGTPEFDKLLQPSNEPEEIDFPTPEMMPGARAIIWIDITRVGTACGFAVPFMKFEAEREQLITVSERMEERDASVDDPYQLHHDKGLKSYWVRINSWSVDGLPGMKQCFSRMTPESIRQAMEQVGIKNPTLSPLALPPPSQDSKGGKAHELTLLSIGLLLGALLMSAIQRRLQSAGFA</sequence>
<dbReference type="InParanoid" id="K5W513"/>
<dbReference type="STRING" id="650164.K5W513"/>
<name>K5W513_PHACS</name>
<dbReference type="Gene3D" id="2.30.110.10">
    <property type="entry name" value="Electron Transport, Fmn-binding Protein, Chain A"/>
    <property type="match status" value="1"/>
</dbReference>
<evidence type="ECO:0000313" key="2">
    <source>
        <dbReference type="Proteomes" id="UP000008370"/>
    </source>
</evidence>
<dbReference type="RefSeq" id="XP_007396924.1">
    <property type="nucleotide sequence ID" value="XM_007396862.1"/>
</dbReference>
<dbReference type="GeneID" id="18916980"/>
<dbReference type="EMBL" id="JH930473">
    <property type="protein sequence ID" value="EKM54225.1"/>
    <property type="molecule type" value="Genomic_DNA"/>
</dbReference>
<protein>
    <recommendedName>
        <fullName evidence="3">Pyridoxamine 5'-phosphate oxidase putative domain-containing protein</fullName>
    </recommendedName>
</protein>
<dbReference type="PANTHER" id="PTHR39336">
    <property type="entry name" value="PYRIDOXAMINE PHOSPHATE OXIDASE FAMILY PROTEIN (AFU_ORTHOLOGUE AFUA_6G11440)"/>
    <property type="match status" value="1"/>
</dbReference>
<dbReference type="InterPro" id="IPR012349">
    <property type="entry name" value="Split_barrel_FMN-bd"/>
</dbReference>
<evidence type="ECO:0008006" key="3">
    <source>
        <dbReference type="Google" id="ProtNLM"/>
    </source>
</evidence>
<organism evidence="1 2">
    <name type="scientific">Phanerochaete carnosa (strain HHB-10118-sp)</name>
    <name type="common">White-rot fungus</name>
    <name type="synonym">Peniophora carnosa</name>
    <dbReference type="NCBI Taxonomy" id="650164"/>
    <lineage>
        <taxon>Eukaryota</taxon>
        <taxon>Fungi</taxon>
        <taxon>Dikarya</taxon>
        <taxon>Basidiomycota</taxon>
        <taxon>Agaricomycotina</taxon>
        <taxon>Agaricomycetes</taxon>
        <taxon>Polyporales</taxon>
        <taxon>Phanerochaetaceae</taxon>
        <taxon>Phanerochaete</taxon>
    </lineage>
</organism>
<keyword evidence="2" id="KW-1185">Reference proteome</keyword>
<gene>
    <name evidence="1" type="ORF">PHACADRAFT_257924</name>
</gene>
<dbReference type="AlphaFoldDB" id="K5W513"/>
<dbReference type="Proteomes" id="UP000008370">
    <property type="component" value="Unassembled WGS sequence"/>
</dbReference>
<accession>K5W513</accession>